<gene>
    <name evidence="2" type="ORF">E6K79_02700</name>
</gene>
<accession>A0A538TRM5</accession>
<evidence type="ECO:0000313" key="2">
    <source>
        <dbReference type="EMBL" id="TMQ66279.1"/>
    </source>
</evidence>
<proteinExistence type="predicted"/>
<dbReference type="Proteomes" id="UP000317691">
    <property type="component" value="Unassembled WGS sequence"/>
</dbReference>
<evidence type="ECO:0000313" key="3">
    <source>
        <dbReference type="Proteomes" id="UP000317691"/>
    </source>
</evidence>
<evidence type="ECO:0008006" key="4">
    <source>
        <dbReference type="Google" id="ProtNLM"/>
    </source>
</evidence>
<protein>
    <recommendedName>
        <fullName evidence="4">Metal-dependent hydrolase</fullName>
    </recommendedName>
</protein>
<evidence type="ECO:0000256" key="1">
    <source>
        <dbReference type="SAM" id="Phobius"/>
    </source>
</evidence>
<name>A0A538TRM5_UNCEI</name>
<sequence>MARPAAREEPRGREAAWAALMYAGHLAFGLAIKAKEPRAPTWAVLLGVGLLDLLFGPFVLLGIERVTMTPGVPPGFSLDYIDWSHSLAMSLVWAGLFGAAFLGQGRAVAMVLAFSVFSHFLLDVPMHPPDLALWPGSSIHLGFGLWKSMPVGYWWVELWTIALCCAYYWVRARRLGTFGGRAGWATTTVLVLHILNSPWLAPSH</sequence>
<feature type="transmembrane region" description="Helical" evidence="1">
    <location>
        <begin position="152"/>
        <end position="170"/>
    </location>
</feature>
<dbReference type="AlphaFoldDB" id="A0A538TRM5"/>
<comment type="caution">
    <text evidence="2">The sequence shown here is derived from an EMBL/GenBank/DDBJ whole genome shotgun (WGS) entry which is preliminary data.</text>
</comment>
<dbReference type="EMBL" id="VBOZ01000009">
    <property type="protein sequence ID" value="TMQ66279.1"/>
    <property type="molecule type" value="Genomic_DNA"/>
</dbReference>
<keyword evidence="1" id="KW-0472">Membrane</keyword>
<feature type="transmembrane region" description="Helical" evidence="1">
    <location>
        <begin position="83"/>
        <end position="102"/>
    </location>
</feature>
<organism evidence="2 3">
    <name type="scientific">Eiseniibacteriota bacterium</name>
    <dbReference type="NCBI Taxonomy" id="2212470"/>
    <lineage>
        <taxon>Bacteria</taxon>
        <taxon>Candidatus Eiseniibacteriota</taxon>
    </lineage>
</organism>
<keyword evidence="1" id="KW-0812">Transmembrane</keyword>
<keyword evidence="1" id="KW-1133">Transmembrane helix</keyword>
<feature type="transmembrane region" description="Helical" evidence="1">
    <location>
        <begin position="44"/>
        <end position="63"/>
    </location>
</feature>
<reference evidence="2 3" key="1">
    <citation type="journal article" date="2019" name="Nat. Microbiol.">
        <title>Mediterranean grassland soil C-N compound turnover is dependent on rainfall and depth, and is mediated by genomically divergent microorganisms.</title>
        <authorList>
            <person name="Diamond S."/>
            <person name="Andeer P.F."/>
            <person name="Li Z."/>
            <person name="Crits-Christoph A."/>
            <person name="Burstein D."/>
            <person name="Anantharaman K."/>
            <person name="Lane K.R."/>
            <person name="Thomas B.C."/>
            <person name="Pan C."/>
            <person name="Northen T.R."/>
            <person name="Banfield J.F."/>
        </authorList>
    </citation>
    <scope>NUCLEOTIDE SEQUENCE [LARGE SCALE GENOMIC DNA]</scope>
    <source>
        <strain evidence="2">WS_9</strain>
    </source>
</reference>
<feature type="transmembrane region" description="Helical" evidence="1">
    <location>
        <begin position="15"/>
        <end position="32"/>
    </location>
</feature>
<feature type="transmembrane region" description="Helical" evidence="1">
    <location>
        <begin position="182"/>
        <end position="201"/>
    </location>
</feature>
<feature type="transmembrane region" description="Helical" evidence="1">
    <location>
        <begin position="107"/>
        <end position="126"/>
    </location>
</feature>